<dbReference type="AlphaFoldDB" id="A0ABD6DZ52"/>
<sequence length="406" mass="46471">MPYLAMRPNGDRVLSLDVDGDDDILCPLCEESLFLRRSHYNNGRFVSKHFVHHSGSECPGESNLHARFKTIAAMKLREIFESATVSHEYTIPGTDRVADVVATFSAELYPFGKGFIVEIQHKHDDKEIGSLSWDYLEAGYSVFWAYQSDFEGHDMKFAEHRVKKPWPDAVPIVEGLDGYAESVRRLMNPPEQPEVKMEIPFPMEYLRAHALEVIPPLRGYYNKGVSPEGWKKVDAISLHGKGRERAWVNVLRSPANHIFLEWWKKDTEQGNSEYMIVHIGSEFPERFEAFMEETKEWFDSGSADQQVAHWVGGASLSFRGTELCESWISIAKVPYCPVKIVVARRDKKGNTRTWAVNYRKGDLGRLAALRHPIRRLFGEPERDAKAAKPSSDRKRSTSNPPEMVWD</sequence>
<comment type="caution">
    <text evidence="2">The sequence shown here is derived from an EMBL/GenBank/DDBJ whole genome shotgun (WGS) entry which is preliminary data.</text>
</comment>
<organism evidence="2 3">
    <name type="scientific">Halobellus litoreus</name>
    <dbReference type="NCBI Taxonomy" id="755310"/>
    <lineage>
        <taxon>Archaea</taxon>
        <taxon>Methanobacteriati</taxon>
        <taxon>Methanobacteriota</taxon>
        <taxon>Stenosarchaea group</taxon>
        <taxon>Halobacteria</taxon>
        <taxon>Halobacteriales</taxon>
        <taxon>Haloferacaceae</taxon>
        <taxon>Halobellus</taxon>
    </lineage>
</organism>
<evidence type="ECO:0008006" key="4">
    <source>
        <dbReference type="Google" id="ProtNLM"/>
    </source>
</evidence>
<evidence type="ECO:0000313" key="2">
    <source>
        <dbReference type="EMBL" id="MFD1687194.1"/>
    </source>
</evidence>
<dbReference type="EMBL" id="JBHUDP010000008">
    <property type="protein sequence ID" value="MFD1687194.1"/>
    <property type="molecule type" value="Genomic_DNA"/>
</dbReference>
<name>A0ABD6DZ52_9EURY</name>
<feature type="region of interest" description="Disordered" evidence="1">
    <location>
        <begin position="377"/>
        <end position="406"/>
    </location>
</feature>
<dbReference type="RefSeq" id="WP_256309250.1">
    <property type="nucleotide sequence ID" value="NZ_JANHAW010000005.1"/>
</dbReference>
<evidence type="ECO:0000256" key="1">
    <source>
        <dbReference type="SAM" id="MobiDB-lite"/>
    </source>
</evidence>
<reference evidence="2 3" key="1">
    <citation type="journal article" date="2019" name="Int. J. Syst. Evol. Microbiol.">
        <title>The Global Catalogue of Microorganisms (GCM) 10K type strain sequencing project: providing services to taxonomists for standard genome sequencing and annotation.</title>
        <authorList>
            <consortium name="The Broad Institute Genomics Platform"/>
            <consortium name="The Broad Institute Genome Sequencing Center for Infectious Disease"/>
            <person name="Wu L."/>
            <person name="Ma J."/>
        </authorList>
    </citation>
    <scope>NUCLEOTIDE SEQUENCE [LARGE SCALE GENOMIC DNA]</scope>
    <source>
        <strain evidence="2 3">CGMCC 1.10387</strain>
    </source>
</reference>
<keyword evidence="3" id="KW-1185">Reference proteome</keyword>
<evidence type="ECO:0000313" key="3">
    <source>
        <dbReference type="Proteomes" id="UP001597092"/>
    </source>
</evidence>
<accession>A0ABD6DZ52</accession>
<feature type="compositionally biased region" description="Basic and acidic residues" evidence="1">
    <location>
        <begin position="377"/>
        <end position="395"/>
    </location>
</feature>
<protein>
    <recommendedName>
        <fullName evidence="4">Competence protein CoiA-like family protein</fullName>
    </recommendedName>
</protein>
<proteinExistence type="predicted"/>
<gene>
    <name evidence="2" type="ORF">ACFSAS_16460</name>
</gene>
<dbReference type="Proteomes" id="UP001597092">
    <property type="component" value="Unassembled WGS sequence"/>
</dbReference>